<evidence type="ECO:0000313" key="3">
    <source>
        <dbReference type="EMBL" id="EHP46128.1"/>
    </source>
</evidence>
<dbReference type="GO" id="GO:0000428">
    <property type="term" value="C:DNA-directed RNA polymerase complex"/>
    <property type="evidence" value="ECO:0007669"/>
    <property type="project" value="UniProtKB-KW"/>
</dbReference>
<evidence type="ECO:0000256" key="1">
    <source>
        <dbReference type="ARBA" id="ARBA00022478"/>
    </source>
</evidence>
<keyword evidence="2" id="KW-0804">Transcription</keyword>
<keyword evidence="4" id="KW-1185">Reference proteome</keyword>
<sequence>MVDFKKVKAPNNTVTRNPAVFSAKAGNIYEAVAIIAKRANQISVEMKDELSRKLQEFASYADNLEEIFENREQIEISKYYERIPKPVLIATQEFLDDEIYFRNPATEKDREKVAKED</sequence>
<accession>H1DJQ9</accession>
<keyword evidence="1" id="KW-0240">DNA-directed RNA polymerase</keyword>
<dbReference type="eggNOG" id="ENOG5032SSJ">
    <property type="taxonomic scope" value="Bacteria"/>
</dbReference>
<comment type="caution">
    <text evidence="3">The sequence shown here is derived from an EMBL/GenBank/DDBJ whole genome shotgun (WGS) entry which is preliminary data.</text>
</comment>
<gene>
    <name evidence="3" type="ORF">HMPREF9449_02495</name>
</gene>
<dbReference type="STRING" id="742817.HMPREF9449_02495"/>
<reference evidence="3 4" key="1">
    <citation type="submission" date="2012-01" db="EMBL/GenBank/DDBJ databases">
        <title>The Genome Sequence of Odoribacter laneus YIT 12061.</title>
        <authorList>
            <consortium name="The Broad Institute Genome Sequencing Platform"/>
            <person name="Earl A."/>
            <person name="Ward D."/>
            <person name="Feldgarden M."/>
            <person name="Gevers D."/>
            <person name="Morotomi M."/>
            <person name="Young S.K."/>
            <person name="Zeng Q."/>
            <person name="Gargeya S."/>
            <person name="Fitzgerald M."/>
            <person name="Haas B."/>
            <person name="Abouelleil A."/>
            <person name="Alvarado L."/>
            <person name="Arachchi H.M."/>
            <person name="Berlin A."/>
            <person name="Chapman S.B."/>
            <person name="Gearin G."/>
            <person name="Goldberg J."/>
            <person name="Griggs A."/>
            <person name="Gujja S."/>
            <person name="Hansen M."/>
            <person name="Heiman D."/>
            <person name="Howarth C."/>
            <person name="Larimer J."/>
            <person name="Lui A."/>
            <person name="MacDonald P.J.P."/>
            <person name="McCowen C."/>
            <person name="Montmayeur A."/>
            <person name="Murphy C."/>
            <person name="Neiman D."/>
            <person name="Pearson M."/>
            <person name="Priest M."/>
            <person name="Roberts A."/>
            <person name="Saif S."/>
            <person name="Shea T."/>
            <person name="Sisk P."/>
            <person name="Stolte C."/>
            <person name="Sykes S."/>
            <person name="Wortman J."/>
            <person name="Nusbaum C."/>
            <person name="Birren B."/>
        </authorList>
    </citation>
    <scope>NUCLEOTIDE SEQUENCE [LARGE SCALE GENOMIC DNA]</scope>
    <source>
        <strain evidence="3 4">YIT 12061</strain>
    </source>
</reference>
<name>H1DJQ9_9BACT</name>
<evidence type="ECO:0008006" key="5">
    <source>
        <dbReference type="Google" id="ProtNLM"/>
    </source>
</evidence>
<dbReference type="Proteomes" id="UP000004892">
    <property type="component" value="Unassembled WGS sequence"/>
</dbReference>
<dbReference type="InterPro" id="IPR006110">
    <property type="entry name" value="Pol_omega/Rpo6/RPB6"/>
</dbReference>
<proteinExistence type="predicted"/>
<dbReference type="GO" id="GO:0006351">
    <property type="term" value="P:DNA-templated transcription"/>
    <property type="evidence" value="ECO:0007669"/>
    <property type="project" value="InterPro"/>
</dbReference>
<dbReference type="HOGENOM" id="CLU_140821_0_0_10"/>
<protein>
    <recommendedName>
        <fullName evidence="5">DNA-directed RNA polymerase subunit omega</fullName>
    </recommendedName>
</protein>
<dbReference type="GO" id="GO:0003899">
    <property type="term" value="F:DNA-directed RNA polymerase activity"/>
    <property type="evidence" value="ECO:0007669"/>
    <property type="project" value="InterPro"/>
</dbReference>
<dbReference type="GO" id="GO:0003677">
    <property type="term" value="F:DNA binding"/>
    <property type="evidence" value="ECO:0007669"/>
    <property type="project" value="InterPro"/>
</dbReference>
<evidence type="ECO:0000256" key="2">
    <source>
        <dbReference type="ARBA" id="ARBA00023163"/>
    </source>
</evidence>
<dbReference type="SMART" id="SM01409">
    <property type="entry name" value="RNA_pol_Rpb6"/>
    <property type="match status" value="1"/>
</dbReference>
<dbReference type="Pfam" id="PF01192">
    <property type="entry name" value="RNA_pol_Rpb6"/>
    <property type="match status" value="1"/>
</dbReference>
<dbReference type="GeneID" id="98070032"/>
<dbReference type="EMBL" id="ADMC01000026">
    <property type="protein sequence ID" value="EHP46128.1"/>
    <property type="molecule type" value="Genomic_DNA"/>
</dbReference>
<organism evidence="3 4">
    <name type="scientific">Odoribacter laneus YIT 12061</name>
    <dbReference type="NCBI Taxonomy" id="742817"/>
    <lineage>
        <taxon>Bacteria</taxon>
        <taxon>Pseudomonadati</taxon>
        <taxon>Bacteroidota</taxon>
        <taxon>Bacteroidia</taxon>
        <taxon>Bacteroidales</taxon>
        <taxon>Odoribacteraceae</taxon>
        <taxon>Odoribacter</taxon>
    </lineage>
</organism>
<evidence type="ECO:0000313" key="4">
    <source>
        <dbReference type="Proteomes" id="UP000004892"/>
    </source>
</evidence>
<dbReference type="RefSeq" id="WP_009137640.1">
    <property type="nucleotide sequence ID" value="NZ_JH594597.1"/>
</dbReference>
<dbReference type="AlphaFoldDB" id="H1DJQ9"/>
<dbReference type="PATRIC" id="fig|742817.3.peg.2671"/>